<accession>A0AAE4TXM4</accession>
<dbReference type="RefSeq" id="WP_317573644.1">
    <property type="nucleotide sequence ID" value="NZ_NPEF02000020.1"/>
</dbReference>
<dbReference type="GO" id="GO:0043565">
    <property type="term" value="F:sequence-specific DNA binding"/>
    <property type="evidence" value="ECO:0007669"/>
    <property type="project" value="TreeGrafter"/>
</dbReference>
<dbReference type="EMBL" id="NPEF02000020">
    <property type="protein sequence ID" value="MDV6237203.1"/>
    <property type="molecule type" value="Genomic_DNA"/>
</dbReference>
<dbReference type="InterPro" id="IPR029063">
    <property type="entry name" value="SAM-dependent_MTases_sf"/>
</dbReference>
<dbReference type="GO" id="GO:1904047">
    <property type="term" value="F:S-adenosyl-L-methionine binding"/>
    <property type="evidence" value="ECO:0007669"/>
    <property type="project" value="TreeGrafter"/>
</dbReference>
<protein>
    <recommendedName>
        <fullName evidence="2">site-specific DNA-methyltransferase (adenine-specific)</fullName>
        <ecNumber evidence="2">2.1.1.72</ecNumber>
    </recommendedName>
</protein>
<keyword evidence="5" id="KW-0949">S-adenosyl-L-methionine</keyword>
<proteinExistence type="inferred from homology"/>
<dbReference type="PIRSF" id="PIRSF000398">
    <property type="entry name" value="M_m6A_EcoRV"/>
    <property type="match status" value="1"/>
</dbReference>
<dbReference type="EC" id="2.1.1.72" evidence="2"/>
<dbReference type="Proteomes" id="UP000232122">
    <property type="component" value="Unassembled WGS sequence"/>
</dbReference>
<dbReference type="AlphaFoldDB" id="A0AAE4TXM4"/>
<dbReference type="Gene3D" id="3.40.50.150">
    <property type="entry name" value="Vaccinia Virus protein VP39"/>
    <property type="match status" value="1"/>
</dbReference>
<reference evidence="7 8" key="1">
    <citation type="journal article" date="2018" name="Microb. Genom.">
        <title>Deciphering the unexplored Leptospira diversity from soils uncovers genomic evolution to virulence.</title>
        <authorList>
            <person name="Thibeaux R."/>
            <person name="Iraola G."/>
            <person name="Ferres I."/>
            <person name="Bierque E."/>
            <person name="Girault D."/>
            <person name="Soupe-Gilbert M.E."/>
            <person name="Picardeau M."/>
            <person name="Goarant C."/>
        </authorList>
    </citation>
    <scope>NUCLEOTIDE SEQUENCE [LARGE SCALE GENOMIC DNA]</scope>
    <source>
        <strain evidence="7 8">ATI7-C-A5</strain>
    </source>
</reference>
<comment type="catalytic activity">
    <reaction evidence="6">
        <text>a 2'-deoxyadenosine in DNA + S-adenosyl-L-methionine = an N(6)-methyl-2'-deoxyadenosine in DNA + S-adenosyl-L-homocysteine + H(+)</text>
        <dbReference type="Rhea" id="RHEA:15197"/>
        <dbReference type="Rhea" id="RHEA-COMP:12418"/>
        <dbReference type="Rhea" id="RHEA-COMP:12419"/>
        <dbReference type="ChEBI" id="CHEBI:15378"/>
        <dbReference type="ChEBI" id="CHEBI:57856"/>
        <dbReference type="ChEBI" id="CHEBI:59789"/>
        <dbReference type="ChEBI" id="CHEBI:90615"/>
        <dbReference type="ChEBI" id="CHEBI:90616"/>
        <dbReference type="EC" id="2.1.1.72"/>
    </reaction>
</comment>
<dbReference type="SUPFAM" id="SSF53335">
    <property type="entry name" value="S-adenosyl-L-methionine-dependent methyltransferases"/>
    <property type="match status" value="1"/>
</dbReference>
<dbReference type="InterPro" id="IPR012263">
    <property type="entry name" value="M_m6A_EcoRV"/>
</dbReference>
<evidence type="ECO:0000256" key="6">
    <source>
        <dbReference type="ARBA" id="ARBA00047942"/>
    </source>
</evidence>
<gene>
    <name evidence="7" type="ORF">CH379_016340</name>
</gene>
<dbReference type="InterPro" id="IPR023095">
    <property type="entry name" value="Ade_MeTrfase_dom_2"/>
</dbReference>
<comment type="similarity">
    <text evidence="1">Belongs to the N(4)/N(6)-methyltransferase family.</text>
</comment>
<evidence type="ECO:0000256" key="4">
    <source>
        <dbReference type="ARBA" id="ARBA00022679"/>
    </source>
</evidence>
<dbReference type="GO" id="GO:0009007">
    <property type="term" value="F:site-specific DNA-methyltransferase (adenine-specific) activity"/>
    <property type="evidence" value="ECO:0007669"/>
    <property type="project" value="UniProtKB-EC"/>
</dbReference>
<evidence type="ECO:0000256" key="3">
    <source>
        <dbReference type="ARBA" id="ARBA00022603"/>
    </source>
</evidence>
<evidence type="ECO:0000313" key="7">
    <source>
        <dbReference type="EMBL" id="MDV6237203.1"/>
    </source>
</evidence>
<keyword evidence="4" id="KW-0808">Transferase</keyword>
<dbReference type="Pfam" id="PF02086">
    <property type="entry name" value="MethyltransfD12"/>
    <property type="match status" value="1"/>
</dbReference>
<dbReference type="Gene3D" id="1.10.1020.10">
    <property type="entry name" value="Adenine-specific Methyltransferase, Domain 2"/>
    <property type="match status" value="1"/>
</dbReference>
<dbReference type="GO" id="GO:0006298">
    <property type="term" value="P:mismatch repair"/>
    <property type="evidence" value="ECO:0007669"/>
    <property type="project" value="TreeGrafter"/>
</dbReference>
<dbReference type="InterPro" id="IPR012327">
    <property type="entry name" value="MeTrfase_D12"/>
</dbReference>
<dbReference type="GO" id="GO:0009307">
    <property type="term" value="P:DNA restriction-modification system"/>
    <property type="evidence" value="ECO:0007669"/>
    <property type="project" value="InterPro"/>
</dbReference>
<sequence>MDHYSPLRYPGGKGKVADYFKQIFKDNLLYDGFYVEPYAGGASVALSLLFNEYASKIVINDIDYSIFSFWHSVLHDTDRLCKRIRDTEVTVENWEKQQKIQKEKSKHNSLKVGFSTFFLNRTNRSGILRAGIIGGKQQNGNWKIDARYNKSELIRRIERIAQYKDKIDLHNEDAVKLVKVLRKKLPEKTLFYFDPPYYVKGKDLYLNYYNDSDHQNIASEISKIDKQKWIITYDNVKPIRKLYTSYRKVNYLINYNAATVSKGEEVMIFSKNISIAKHRILANG</sequence>
<keyword evidence="3 7" id="KW-0489">Methyltransferase</keyword>
<evidence type="ECO:0000256" key="1">
    <source>
        <dbReference type="ARBA" id="ARBA00006594"/>
    </source>
</evidence>
<dbReference type="GO" id="GO:0032259">
    <property type="term" value="P:methylation"/>
    <property type="evidence" value="ECO:0007669"/>
    <property type="project" value="UniProtKB-KW"/>
</dbReference>
<dbReference type="PRINTS" id="PR00505">
    <property type="entry name" value="D12N6MTFRASE"/>
</dbReference>
<name>A0AAE4TXM4_9LEPT</name>
<dbReference type="PANTHER" id="PTHR30481">
    <property type="entry name" value="DNA ADENINE METHYLASE"/>
    <property type="match status" value="1"/>
</dbReference>
<evidence type="ECO:0000256" key="5">
    <source>
        <dbReference type="ARBA" id="ARBA00022691"/>
    </source>
</evidence>
<evidence type="ECO:0000313" key="8">
    <source>
        <dbReference type="Proteomes" id="UP000232122"/>
    </source>
</evidence>
<keyword evidence="8" id="KW-1185">Reference proteome</keyword>
<dbReference type="PANTHER" id="PTHR30481:SF2">
    <property type="entry name" value="SITE-SPECIFIC DNA-METHYLTRANSFERASE (ADENINE-SPECIFIC)"/>
    <property type="match status" value="1"/>
</dbReference>
<organism evidence="7 8">
    <name type="scientific">Leptospira ellisii</name>
    <dbReference type="NCBI Taxonomy" id="2023197"/>
    <lineage>
        <taxon>Bacteria</taxon>
        <taxon>Pseudomonadati</taxon>
        <taxon>Spirochaetota</taxon>
        <taxon>Spirochaetia</taxon>
        <taxon>Leptospirales</taxon>
        <taxon>Leptospiraceae</taxon>
        <taxon>Leptospira</taxon>
    </lineage>
</organism>
<evidence type="ECO:0000256" key="2">
    <source>
        <dbReference type="ARBA" id="ARBA00011900"/>
    </source>
</evidence>
<comment type="caution">
    <text evidence="7">The sequence shown here is derived from an EMBL/GenBank/DDBJ whole genome shotgun (WGS) entry which is preliminary data.</text>
</comment>